<feature type="non-terminal residue" evidence="6">
    <location>
        <position position="256"/>
    </location>
</feature>
<sequence>MNDDHDPPGAAPSLRNLQILEVLASEARPMTPTEINGLLKLPKPTIHRLVANLEAQGYLSRHLDGRSYLPGPKLRRMMLGVMRAASHDLPRRAILTRLNAAVGETCNLAIPDGDAMVYVDRVETKWPLRIALQIGSRVPLHATAAGKVALAALPEPLFERYLKAVTLAPHTDRTLTDPALLRAEIDRVRAQDYGQDDGEFIDGMIALAVPVRPAGGQLAATVSFHAPRTAVAGRSLDHLPAAAVRREPSWRMTTLT</sequence>
<dbReference type="InterPro" id="IPR050707">
    <property type="entry name" value="HTH_MetabolicPath_Reg"/>
</dbReference>
<evidence type="ECO:0000313" key="7">
    <source>
        <dbReference type="Proteomes" id="UP000306340"/>
    </source>
</evidence>
<dbReference type="Proteomes" id="UP000306340">
    <property type="component" value="Unassembled WGS sequence"/>
</dbReference>
<keyword evidence="2" id="KW-0238">DNA-binding</keyword>
<dbReference type="Pfam" id="PF01614">
    <property type="entry name" value="IclR_C"/>
    <property type="match status" value="1"/>
</dbReference>
<dbReference type="InterPro" id="IPR036388">
    <property type="entry name" value="WH-like_DNA-bd_sf"/>
</dbReference>
<dbReference type="InterPro" id="IPR036390">
    <property type="entry name" value="WH_DNA-bd_sf"/>
</dbReference>
<dbReference type="PROSITE" id="PS51077">
    <property type="entry name" value="HTH_ICLR"/>
    <property type="match status" value="1"/>
</dbReference>
<accession>A0A4U0Z189</accession>
<dbReference type="Pfam" id="PF09339">
    <property type="entry name" value="HTH_IclR"/>
    <property type="match status" value="1"/>
</dbReference>
<evidence type="ECO:0000259" key="4">
    <source>
        <dbReference type="PROSITE" id="PS51077"/>
    </source>
</evidence>
<feature type="domain" description="IclR-ED" evidence="5">
    <location>
        <begin position="73"/>
        <end position="256"/>
    </location>
</feature>
<keyword evidence="3" id="KW-0804">Transcription</keyword>
<dbReference type="PROSITE" id="PS51078">
    <property type="entry name" value="ICLR_ED"/>
    <property type="match status" value="1"/>
</dbReference>
<dbReference type="InterPro" id="IPR014757">
    <property type="entry name" value="Tscrpt_reg_IclR_C"/>
</dbReference>
<dbReference type="Gene3D" id="1.10.10.10">
    <property type="entry name" value="Winged helix-like DNA-binding domain superfamily/Winged helix DNA-binding domain"/>
    <property type="match status" value="1"/>
</dbReference>
<comment type="caution">
    <text evidence="6">The sequence shown here is derived from an EMBL/GenBank/DDBJ whole genome shotgun (WGS) entry which is preliminary data.</text>
</comment>
<dbReference type="CDD" id="cd00090">
    <property type="entry name" value="HTH_ARSR"/>
    <property type="match status" value="1"/>
</dbReference>
<keyword evidence="1" id="KW-0805">Transcription regulation</keyword>
<dbReference type="InterPro" id="IPR029016">
    <property type="entry name" value="GAF-like_dom_sf"/>
</dbReference>
<dbReference type="InterPro" id="IPR011991">
    <property type="entry name" value="ArsR-like_HTH"/>
</dbReference>
<proteinExistence type="predicted"/>
<evidence type="ECO:0000259" key="5">
    <source>
        <dbReference type="PROSITE" id="PS51078"/>
    </source>
</evidence>
<evidence type="ECO:0000256" key="3">
    <source>
        <dbReference type="ARBA" id="ARBA00023163"/>
    </source>
</evidence>
<organism evidence="6 7">
    <name type="scientific">Cereibacter changlensis</name>
    <dbReference type="NCBI Taxonomy" id="402884"/>
    <lineage>
        <taxon>Bacteria</taxon>
        <taxon>Pseudomonadati</taxon>
        <taxon>Pseudomonadota</taxon>
        <taxon>Alphaproteobacteria</taxon>
        <taxon>Rhodobacterales</taxon>
        <taxon>Paracoccaceae</taxon>
        <taxon>Cereibacter</taxon>
    </lineage>
</organism>
<dbReference type="SMART" id="SM00346">
    <property type="entry name" value="HTH_ICLR"/>
    <property type="match status" value="1"/>
</dbReference>
<dbReference type="GO" id="GO:0003677">
    <property type="term" value="F:DNA binding"/>
    <property type="evidence" value="ECO:0007669"/>
    <property type="project" value="UniProtKB-KW"/>
</dbReference>
<dbReference type="SUPFAM" id="SSF55781">
    <property type="entry name" value="GAF domain-like"/>
    <property type="match status" value="1"/>
</dbReference>
<evidence type="ECO:0000256" key="2">
    <source>
        <dbReference type="ARBA" id="ARBA00023125"/>
    </source>
</evidence>
<feature type="domain" description="HTH iclR-type" evidence="4">
    <location>
        <begin position="10"/>
        <end position="72"/>
    </location>
</feature>
<reference evidence="6 7" key="1">
    <citation type="submission" date="2019-04" db="EMBL/GenBank/DDBJ databases">
        <title>Crypto-aerobic microbial life in anoxic (sulfidic) marine sediments.</title>
        <authorList>
            <person name="Bhattacharya S."/>
            <person name="Roy C."/>
            <person name="Mondal N."/>
            <person name="Sarkar J."/>
            <person name="Mandal S."/>
            <person name="Rameez M.J."/>
            <person name="Ghosh W."/>
        </authorList>
    </citation>
    <scope>NUCLEOTIDE SEQUENCE [LARGE SCALE GENOMIC DNA]</scope>
    <source>
        <strain evidence="6 7">SBBC</strain>
    </source>
</reference>
<evidence type="ECO:0000256" key="1">
    <source>
        <dbReference type="ARBA" id="ARBA00023015"/>
    </source>
</evidence>
<dbReference type="GO" id="GO:0045892">
    <property type="term" value="P:negative regulation of DNA-templated transcription"/>
    <property type="evidence" value="ECO:0007669"/>
    <property type="project" value="TreeGrafter"/>
</dbReference>
<dbReference type="Gene3D" id="3.30.450.40">
    <property type="match status" value="1"/>
</dbReference>
<dbReference type="PANTHER" id="PTHR30136:SF35">
    <property type="entry name" value="HTH-TYPE TRANSCRIPTIONAL REGULATOR RV1719"/>
    <property type="match status" value="1"/>
</dbReference>
<evidence type="ECO:0000313" key="6">
    <source>
        <dbReference type="EMBL" id="TKA96101.1"/>
    </source>
</evidence>
<gene>
    <name evidence="6" type="ORF">FAZ78_13355</name>
</gene>
<name>A0A4U0Z189_9RHOB</name>
<dbReference type="RefSeq" id="WP_136793036.1">
    <property type="nucleotide sequence ID" value="NZ_SWAU01000123.1"/>
</dbReference>
<dbReference type="SUPFAM" id="SSF46785">
    <property type="entry name" value="Winged helix' DNA-binding domain"/>
    <property type="match status" value="1"/>
</dbReference>
<dbReference type="PANTHER" id="PTHR30136">
    <property type="entry name" value="HELIX-TURN-HELIX TRANSCRIPTIONAL REGULATOR, ICLR FAMILY"/>
    <property type="match status" value="1"/>
</dbReference>
<dbReference type="AlphaFoldDB" id="A0A4U0Z189"/>
<dbReference type="GO" id="GO:0003700">
    <property type="term" value="F:DNA-binding transcription factor activity"/>
    <property type="evidence" value="ECO:0007669"/>
    <property type="project" value="TreeGrafter"/>
</dbReference>
<protein>
    <submittedName>
        <fullName evidence="6">IclR family transcriptional regulator</fullName>
    </submittedName>
</protein>
<dbReference type="EMBL" id="SWAU01000123">
    <property type="protein sequence ID" value="TKA96101.1"/>
    <property type="molecule type" value="Genomic_DNA"/>
</dbReference>
<dbReference type="InterPro" id="IPR005471">
    <property type="entry name" value="Tscrpt_reg_IclR_N"/>
</dbReference>